<comment type="function">
    <text evidence="17">Highly selective calcium channel localized to the inner mitochondrial membrane, which mediates calcium uptake into the mitochondrial matrix. Mitochondrial calcium homeostasis plays key roles in cellular physiology and regulates ATP production, cytoplasmic calcium signals and activation of cell death pathways. Sufficient to operate as a pore-forming channel without the need of calcium-sensor or auxiliary subunit.</text>
</comment>
<keyword evidence="9 18" id="KW-1133">Transmembrane helix</keyword>
<reference evidence="20" key="1">
    <citation type="submission" date="2020-05" db="EMBL/GenBank/DDBJ databases">
        <title>Phylogenomic resolution of chytrid fungi.</title>
        <authorList>
            <person name="Stajich J.E."/>
            <person name="Amses K."/>
            <person name="Simmons R."/>
            <person name="Seto K."/>
            <person name="Myers J."/>
            <person name="Bonds A."/>
            <person name="Quandt C.A."/>
            <person name="Barry K."/>
            <person name="Liu P."/>
            <person name="Grigoriev I."/>
            <person name="Longcore J.E."/>
            <person name="James T.Y."/>
        </authorList>
    </citation>
    <scope>NUCLEOTIDE SEQUENCE</scope>
    <source>
        <strain evidence="20">JEL0318</strain>
    </source>
</reference>
<dbReference type="InterPro" id="IPR006769">
    <property type="entry name" value="MCU_C"/>
</dbReference>
<evidence type="ECO:0000256" key="2">
    <source>
        <dbReference type="ARBA" id="ARBA00005653"/>
    </source>
</evidence>
<keyword evidence="5" id="KW-0107">Calcium channel</keyword>
<evidence type="ECO:0000256" key="14">
    <source>
        <dbReference type="ARBA" id="ARBA00036634"/>
    </source>
</evidence>
<evidence type="ECO:0000256" key="1">
    <source>
        <dbReference type="ARBA" id="ARBA00004448"/>
    </source>
</evidence>
<protein>
    <recommendedName>
        <fullName evidence="16">Calcium uniporter protein, mitochondrial</fullName>
    </recommendedName>
</protein>
<keyword evidence="12 18" id="KW-0472">Membrane</keyword>
<proteinExistence type="inferred from homology"/>
<comment type="subunit">
    <text evidence="15">Homotetramer, assembles in a dimer or dimers configuration with two interfaces.</text>
</comment>
<name>A0AAD5X1I5_9FUNG</name>
<keyword evidence="6 18" id="KW-0812">Transmembrane</keyword>
<keyword evidence="21" id="KW-1185">Reference proteome</keyword>
<comment type="caution">
    <text evidence="20">The sequence shown here is derived from an EMBL/GenBank/DDBJ whole genome shotgun (WGS) entry which is preliminary data.</text>
</comment>
<keyword evidence="11" id="KW-0496">Mitochondrion</keyword>
<dbReference type="GO" id="GO:0015292">
    <property type="term" value="F:uniporter activity"/>
    <property type="evidence" value="ECO:0007669"/>
    <property type="project" value="TreeGrafter"/>
</dbReference>
<dbReference type="Proteomes" id="UP001212841">
    <property type="component" value="Unassembled WGS sequence"/>
</dbReference>
<evidence type="ECO:0000256" key="8">
    <source>
        <dbReference type="ARBA" id="ARBA00022837"/>
    </source>
</evidence>
<dbReference type="PANTHER" id="PTHR13462:SF10">
    <property type="entry name" value="CALCIUM UNIPORTER PROTEIN, MITOCHONDRIAL"/>
    <property type="match status" value="1"/>
</dbReference>
<evidence type="ECO:0000256" key="6">
    <source>
        <dbReference type="ARBA" id="ARBA00022692"/>
    </source>
</evidence>
<comment type="similarity">
    <text evidence="2">Belongs to the MCU (TC 1.A.77) family.</text>
</comment>
<evidence type="ECO:0000313" key="21">
    <source>
        <dbReference type="Proteomes" id="UP001212841"/>
    </source>
</evidence>
<evidence type="ECO:0000256" key="5">
    <source>
        <dbReference type="ARBA" id="ARBA00022673"/>
    </source>
</evidence>
<keyword evidence="3" id="KW-0813">Transport</keyword>
<feature type="domain" description="Calcium uniporter protein C-terminal" evidence="19">
    <location>
        <begin position="159"/>
        <end position="282"/>
    </location>
</feature>
<dbReference type="AlphaFoldDB" id="A0AAD5X1I5"/>
<evidence type="ECO:0000256" key="11">
    <source>
        <dbReference type="ARBA" id="ARBA00023128"/>
    </source>
</evidence>
<gene>
    <name evidence="20" type="ORF">HK097_001178</name>
</gene>
<dbReference type="GO" id="GO:0005262">
    <property type="term" value="F:calcium channel activity"/>
    <property type="evidence" value="ECO:0007669"/>
    <property type="project" value="UniProtKB-KW"/>
</dbReference>
<dbReference type="Pfam" id="PF04678">
    <property type="entry name" value="MCU"/>
    <property type="match status" value="1"/>
</dbReference>
<evidence type="ECO:0000256" key="16">
    <source>
        <dbReference type="ARBA" id="ARBA00044981"/>
    </source>
</evidence>
<dbReference type="GO" id="GO:1990246">
    <property type="term" value="C:uniplex complex"/>
    <property type="evidence" value="ECO:0007669"/>
    <property type="project" value="TreeGrafter"/>
</dbReference>
<evidence type="ECO:0000256" key="13">
    <source>
        <dbReference type="ARBA" id="ARBA00023303"/>
    </source>
</evidence>
<evidence type="ECO:0000256" key="10">
    <source>
        <dbReference type="ARBA" id="ARBA00023065"/>
    </source>
</evidence>
<feature type="transmembrane region" description="Helical" evidence="18">
    <location>
        <begin position="197"/>
        <end position="216"/>
    </location>
</feature>
<evidence type="ECO:0000256" key="17">
    <source>
        <dbReference type="ARBA" id="ARBA00045938"/>
    </source>
</evidence>
<accession>A0AAD5X1I5</accession>
<feature type="transmembrane region" description="Helical" evidence="18">
    <location>
        <begin position="228"/>
        <end position="246"/>
    </location>
</feature>
<keyword evidence="13" id="KW-0407">Ion channel</keyword>
<dbReference type="PANTHER" id="PTHR13462">
    <property type="entry name" value="CALCIUM UNIPORTER PROTEIN, MITOCHONDRIAL"/>
    <property type="match status" value="1"/>
</dbReference>
<sequence length="339" mass="38485">MSLRILTARRGVLLTGTSPLRIRPTSALVLQPTRHLLSTPTQSQTPHPPSPLNPRIYYENQTPYLILTLPNGTETTFFIPPQKPISFLLQQILEEDTSITQAAVYELHATQSTPDHTPRPVRWARSTSAEYVLANALQQGGLLLSLDGQPHHVRVPTFEERVEPLKKELVGVEGELQPLMKRKAELDRLASQTSRRIAWFGLGTLCAQWGLMARLTWWEYSWDVMEPISYFVGAGTGILGYMFYMITSKEYTYESLSAITVTRQQRRLYQTHKFDLPRYVSLKERRVLVLQKIEEVKRIFHGHQVESEVEREDVEEVEGEKVVAGAPADGGVIQPVKAS</sequence>
<evidence type="ECO:0000256" key="18">
    <source>
        <dbReference type="SAM" id="Phobius"/>
    </source>
</evidence>
<dbReference type="GO" id="GO:0051560">
    <property type="term" value="P:mitochondrial calcium ion homeostasis"/>
    <property type="evidence" value="ECO:0007669"/>
    <property type="project" value="InterPro"/>
</dbReference>
<evidence type="ECO:0000313" key="20">
    <source>
        <dbReference type="EMBL" id="KAJ3045600.1"/>
    </source>
</evidence>
<evidence type="ECO:0000256" key="7">
    <source>
        <dbReference type="ARBA" id="ARBA00022792"/>
    </source>
</evidence>
<organism evidence="20 21">
    <name type="scientific">Rhizophlyctis rosea</name>
    <dbReference type="NCBI Taxonomy" id="64517"/>
    <lineage>
        <taxon>Eukaryota</taxon>
        <taxon>Fungi</taxon>
        <taxon>Fungi incertae sedis</taxon>
        <taxon>Chytridiomycota</taxon>
        <taxon>Chytridiomycota incertae sedis</taxon>
        <taxon>Chytridiomycetes</taxon>
        <taxon>Rhizophlyctidales</taxon>
        <taxon>Rhizophlyctidaceae</taxon>
        <taxon>Rhizophlyctis</taxon>
    </lineage>
</organism>
<comment type="subcellular location">
    <subcellularLocation>
        <location evidence="1">Mitochondrion inner membrane</location>
        <topology evidence="1">Multi-pass membrane protein</topology>
    </subcellularLocation>
</comment>
<evidence type="ECO:0000256" key="15">
    <source>
        <dbReference type="ARBA" id="ARBA00044966"/>
    </source>
</evidence>
<keyword evidence="7" id="KW-0999">Mitochondrion inner membrane</keyword>
<dbReference type="GO" id="GO:0036444">
    <property type="term" value="P:calcium import into the mitochondrion"/>
    <property type="evidence" value="ECO:0007669"/>
    <property type="project" value="TreeGrafter"/>
</dbReference>
<comment type="catalytic activity">
    <reaction evidence="14">
        <text>Ca(2+)(in) = Ca(2+)(out)</text>
        <dbReference type="Rhea" id="RHEA:29671"/>
        <dbReference type="ChEBI" id="CHEBI:29108"/>
    </reaction>
</comment>
<evidence type="ECO:0000256" key="3">
    <source>
        <dbReference type="ARBA" id="ARBA00022448"/>
    </source>
</evidence>
<keyword evidence="4" id="KW-0109">Calcium transport</keyword>
<dbReference type="InterPro" id="IPR039055">
    <property type="entry name" value="MCU_fam"/>
</dbReference>
<evidence type="ECO:0000256" key="4">
    <source>
        <dbReference type="ARBA" id="ARBA00022568"/>
    </source>
</evidence>
<dbReference type="EMBL" id="JADGJD010001225">
    <property type="protein sequence ID" value="KAJ3045600.1"/>
    <property type="molecule type" value="Genomic_DNA"/>
</dbReference>
<evidence type="ECO:0000256" key="12">
    <source>
        <dbReference type="ARBA" id="ARBA00023136"/>
    </source>
</evidence>
<evidence type="ECO:0000256" key="9">
    <source>
        <dbReference type="ARBA" id="ARBA00022989"/>
    </source>
</evidence>
<keyword evidence="10" id="KW-0406">Ion transport</keyword>
<evidence type="ECO:0000259" key="19">
    <source>
        <dbReference type="Pfam" id="PF04678"/>
    </source>
</evidence>
<keyword evidence="8" id="KW-0106">Calcium</keyword>